<dbReference type="PANTHER" id="PTHR11439">
    <property type="entry name" value="GAG-POL-RELATED RETROTRANSPOSON"/>
    <property type="match status" value="1"/>
</dbReference>
<evidence type="ECO:0000259" key="1">
    <source>
        <dbReference type="Pfam" id="PF07727"/>
    </source>
</evidence>
<protein>
    <submittedName>
        <fullName evidence="2">Retrovirus-related Pol polyprotein from transposon TNT 1-94</fullName>
    </submittedName>
</protein>
<evidence type="ECO:0000313" key="3">
    <source>
        <dbReference type="Proteomes" id="UP000288805"/>
    </source>
</evidence>
<name>A0A438C5E4_VITVI</name>
<comment type="caution">
    <text evidence="2">The sequence shown here is derived from an EMBL/GenBank/DDBJ whole genome shotgun (WGS) entry which is preliminary data.</text>
</comment>
<dbReference type="Proteomes" id="UP000288805">
    <property type="component" value="Unassembled WGS sequence"/>
</dbReference>
<dbReference type="EMBL" id="QGNW01002524">
    <property type="protein sequence ID" value="RVW18477.1"/>
    <property type="molecule type" value="Genomic_DNA"/>
</dbReference>
<dbReference type="InterPro" id="IPR013103">
    <property type="entry name" value="RVT_2"/>
</dbReference>
<dbReference type="PANTHER" id="PTHR11439:SF467">
    <property type="entry name" value="INTEGRASE CATALYTIC DOMAIN-CONTAINING PROTEIN"/>
    <property type="match status" value="1"/>
</dbReference>
<accession>A0A438C5E4</accession>
<organism evidence="2 3">
    <name type="scientific">Vitis vinifera</name>
    <name type="common">Grape</name>
    <dbReference type="NCBI Taxonomy" id="29760"/>
    <lineage>
        <taxon>Eukaryota</taxon>
        <taxon>Viridiplantae</taxon>
        <taxon>Streptophyta</taxon>
        <taxon>Embryophyta</taxon>
        <taxon>Tracheophyta</taxon>
        <taxon>Spermatophyta</taxon>
        <taxon>Magnoliopsida</taxon>
        <taxon>eudicotyledons</taxon>
        <taxon>Gunneridae</taxon>
        <taxon>Pentapetalae</taxon>
        <taxon>rosids</taxon>
        <taxon>Vitales</taxon>
        <taxon>Vitaceae</taxon>
        <taxon>Viteae</taxon>
        <taxon>Vitis</taxon>
    </lineage>
</organism>
<proteinExistence type="predicted"/>
<dbReference type="Pfam" id="PF07727">
    <property type="entry name" value="RVT_2"/>
    <property type="match status" value="1"/>
</dbReference>
<evidence type="ECO:0000313" key="2">
    <source>
        <dbReference type="EMBL" id="RVW18477.1"/>
    </source>
</evidence>
<dbReference type="AlphaFoldDB" id="A0A438C5E4"/>
<gene>
    <name evidence="2" type="primary">POLX_347</name>
    <name evidence="2" type="ORF">CK203_108529</name>
</gene>
<reference evidence="2 3" key="1">
    <citation type="journal article" date="2018" name="PLoS Genet.">
        <title>Population sequencing reveals clonal diversity and ancestral inbreeding in the grapevine cultivar Chardonnay.</title>
        <authorList>
            <person name="Roach M.J."/>
            <person name="Johnson D.L."/>
            <person name="Bohlmann J."/>
            <person name="van Vuuren H.J."/>
            <person name="Jones S.J."/>
            <person name="Pretorius I.S."/>
            <person name="Schmidt S.A."/>
            <person name="Borneman A.R."/>
        </authorList>
    </citation>
    <scope>NUCLEOTIDE SEQUENCE [LARGE SCALE GENOMIC DNA]</scope>
    <source>
        <strain evidence="3">cv. Chardonnay</strain>
        <tissue evidence="2">Leaf</tissue>
    </source>
</reference>
<feature type="domain" description="Reverse transcriptase Ty1/copia-type" evidence="1">
    <location>
        <begin position="4"/>
        <end position="132"/>
    </location>
</feature>
<sequence>MYSIKLQRSLYGLKQSGRMWYNRLSEYLLKEGYVNNPICPCIFIKKSETGFAIIAVYVDDLNLVGTPEELTRTTNYLKKEFEMKDLGKTKFCLGLQIEHFPNGVLVHQSTYIKKVLKRFYMDKAHPLSSPMVVRSLDVKKTHFVLAKNEELLGPEVPYLSAIGALMYLANCTRPDIAFSVNLLARYSSAPTRRHWNGIKHILRYLRGTTDMVYFTQGNQSNNCLDMQMQDIFQIHIKAGHKQGMCLIAMVLLFHGDLSNKQWCHIIKSFRNTGNS</sequence>